<sequence>MTKSRLTELLQGRTQTEFGDSLGLNRGTTSRIFSGKPINNDILTRIMHKENCSLTWLHGGYGSPYNVLRTTSPKDTYEELNTHLEDGGYEIFLVSGYDVITFIFAIDMERENSNGVILKYISCEVVSGPVGQSALNLLRDYKVYHCQLGYEDAEKLSLGHMGTFELFGSADILDIKNLGHGGKLENSHEATQEELENIFEQYTGSRDELMVNEVIKMVDDAILEEGLTDITPEQRRKLTVELYRGVVNEGYVITRRVHDLAKKILRVVS</sequence>
<name>A0A545THL5_9GAMM</name>
<accession>A0A545THL5</accession>
<evidence type="ECO:0000313" key="2">
    <source>
        <dbReference type="Proteomes" id="UP000317839"/>
    </source>
</evidence>
<organism evidence="1 2">
    <name type="scientific">Aliikangiella marina</name>
    <dbReference type="NCBI Taxonomy" id="1712262"/>
    <lineage>
        <taxon>Bacteria</taxon>
        <taxon>Pseudomonadati</taxon>
        <taxon>Pseudomonadota</taxon>
        <taxon>Gammaproteobacteria</taxon>
        <taxon>Oceanospirillales</taxon>
        <taxon>Pleioneaceae</taxon>
        <taxon>Aliikangiella</taxon>
    </lineage>
</organism>
<protein>
    <submittedName>
        <fullName evidence="1">Uncharacterized protein</fullName>
    </submittedName>
</protein>
<dbReference type="GO" id="GO:0003677">
    <property type="term" value="F:DNA binding"/>
    <property type="evidence" value="ECO:0007669"/>
    <property type="project" value="InterPro"/>
</dbReference>
<keyword evidence="2" id="KW-1185">Reference proteome</keyword>
<dbReference type="InterPro" id="IPR010982">
    <property type="entry name" value="Lambda_DNA-bd_dom_sf"/>
</dbReference>
<dbReference type="AlphaFoldDB" id="A0A545THL5"/>
<dbReference type="EMBL" id="VIKR01000001">
    <property type="protein sequence ID" value="TQV76688.1"/>
    <property type="molecule type" value="Genomic_DNA"/>
</dbReference>
<gene>
    <name evidence="1" type="ORF">FLL45_01630</name>
</gene>
<dbReference type="RefSeq" id="WP_142888048.1">
    <property type="nucleotide sequence ID" value="NZ_VIKR01000001.1"/>
</dbReference>
<reference evidence="1 2" key="1">
    <citation type="submission" date="2019-06" db="EMBL/GenBank/DDBJ databases">
        <title>Draft genome of Aliikangiella marina GYP-15.</title>
        <authorList>
            <person name="Wang G."/>
        </authorList>
    </citation>
    <scope>NUCLEOTIDE SEQUENCE [LARGE SCALE GENOMIC DNA]</scope>
    <source>
        <strain evidence="1 2">GYP-15</strain>
    </source>
</reference>
<dbReference type="SUPFAM" id="SSF47413">
    <property type="entry name" value="lambda repressor-like DNA-binding domains"/>
    <property type="match status" value="1"/>
</dbReference>
<evidence type="ECO:0000313" key="1">
    <source>
        <dbReference type="EMBL" id="TQV76688.1"/>
    </source>
</evidence>
<dbReference type="Proteomes" id="UP000317839">
    <property type="component" value="Unassembled WGS sequence"/>
</dbReference>
<proteinExistence type="predicted"/>
<dbReference type="Gene3D" id="1.10.260.40">
    <property type="entry name" value="lambda repressor-like DNA-binding domains"/>
    <property type="match status" value="1"/>
</dbReference>
<comment type="caution">
    <text evidence="1">The sequence shown here is derived from an EMBL/GenBank/DDBJ whole genome shotgun (WGS) entry which is preliminary data.</text>
</comment>